<evidence type="ECO:0000256" key="3">
    <source>
        <dbReference type="ARBA" id="ARBA00022630"/>
    </source>
</evidence>
<evidence type="ECO:0000256" key="2">
    <source>
        <dbReference type="ARBA" id="ARBA00005466"/>
    </source>
</evidence>
<dbReference type="SUPFAM" id="SSF56176">
    <property type="entry name" value="FAD-binding/transporter-associated domain-like"/>
    <property type="match status" value="1"/>
</dbReference>
<comment type="caution">
    <text evidence="9">The sequence shown here is derived from an EMBL/GenBank/DDBJ whole genome shotgun (WGS) entry which is preliminary data.</text>
</comment>
<dbReference type="InterPro" id="IPR016169">
    <property type="entry name" value="FAD-bd_PCMH_sub2"/>
</dbReference>
<evidence type="ECO:0000256" key="4">
    <source>
        <dbReference type="ARBA" id="ARBA00022827"/>
    </source>
</evidence>
<dbReference type="PANTHER" id="PTHR42973">
    <property type="entry name" value="BINDING OXIDOREDUCTASE, PUTATIVE (AFU_ORTHOLOGUE AFUA_1G17690)-RELATED"/>
    <property type="match status" value="1"/>
</dbReference>
<dbReference type="InterPro" id="IPR006094">
    <property type="entry name" value="Oxid_FAD_bind_N"/>
</dbReference>
<evidence type="ECO:0000256" key="5">
    <source>
        <dbReference type="ARBA" id="ARBA00023002"/>
    </source>
</evidence>
<gene>
    <name evidence="9" type="ORF">PG994_004408</name>
</gene>
<organism evidence="9 10">
    <name type="scientific">Apiospora phragmitis</name>
    <dbReference type="NCBI Taxonomy" id="2905665"/>
    <lineage>
        <taxon>Eukaryota</taxon>
        <taxon>Fungi</taxon>
        <taxon>Dikarya</taxon>
        <taxon>Ascomycota</taxon>
        <taxon>Pezizomycotina</taxon>
        <taxon>Sordariomycetes</taxon>
        <taxon>Xylariomycetidae</taxon>
        <taxon>Amphisphaeriales</taxon>
        <taxon>Apiosporaceae</taxon>
        <taxon>Apiospora</taxon>
    </lineage>
</organism>
<name>A0ABR1VQI3_9PEZI</name>
<keyword evidence="5" id="KW-0560">Oxidoreductase</keyword>
<evidence type="ECO:0000259" key="7">
    <source>
        <dbReference type="Pfam" id="PF01565"/>
    </source>
</evidence>
<evidence type="ECO:0000256" key="1">
    <source>
        <dbReference type="ARBA" id="ARBA00001974"/>
    </source>
</evidence>
<evidence type="ECO:0000313" key="10">
    <source>
        <dbReference type="Proteomes" id="UP001480595"/>
    </source>
</evidence>
<reference evidence="9 10" key="1">
    <citation type="submission" date="2023-01" db="EMBL/GenBank/DDBJ databases">
        <title>Analysis of 21 Apiospora genomes using comparative genomics revels a genus with tremendous synthesis potential of carbohydrate active enzymes and secondary metabolites.</title>
        <authorList>
            <person name="Sorensen T."/>
        </authorList>
    </citation>
    <scope>NUCLEOTIDE SEQUENCE [LARGE SCALE GENOMIC DNA]</scope>
    <source>
        <strain evidence="9 10">CBS 135458</strain>
    </source>
</reference>
<dbReference type="Gene3D" id="6.10.140.1160">
    <property type="match status" value="1"/>
</dbReference>
<feature type="domain" description="Berberine/berberine-like" evidence="8">
    <location>
        <begin position="391"/>
        <end position="437"/>
    </location>
</feature>
<feature type="domain" description="FAD linked oxidase N-terminal" evidence="7">
    <location>
        <begin position="55"/>
        <end position="115"/>
    </location>
</feature>
<evidence type="ECO:0000256" key="6">
    <source>
        <dbReference type="SAM" id="SignalP"/>
    </source>
</evidence>
<dbReference type="Pfam" id="PF01565">
    <property type="entry name" value="FAD_binding_4"/>
    <property type="match status" value="1"/>
</dbReference>
<proteinExistence type="inferred from homology"/>
<sequence>MHSLALILGGLLPIAQGATPISWANINACLRGSGVPIDEQGSIDWNRDAAAYNGAVNCGRGLNIKVSAKAGGHSYTSGGFGGENGHLVVQLDRMHNVTLDPTTNIATVQPGTRVGASGHMTSGDYGMSSHKYGLALDIVEGATVVLANGSAVETSATQYADLFWAIRGRGAELRHRGVLAAPDLRGASQADLVPRDARLDPENGRGLPGRRGDGRPFAEGLFYGDESQMKSSIAPFLAAANGSLTTYQQVNWLDAIKHYSVDNTFNTTANDVVVDYVEPGPPDNFFAKSLTLNGLNGKAAQAFVDYWYGVANKVDRRWFFQIDAAGGPNSNYSKPGNGATAFAHRDKTFIIQFYDAVGSSVACPSNGLSLLNDWVSNITAALPPGTGSWRAYANYRDPTLSRGEAQRLYYGANLERLRRLKLQYDPDERFYFPQSIEPWRNQSSATPRLH</sequence>
<keyword evidence="4" id="KW-0274">FAD</keyword>
<comment type="similarity">
    <text evidence="2">Belongs to the oxygen-dependent FAD-linked oxidoreductase family.</text>
</comment>
<keyword evidence="3" id="KW-0285">Flavoprotein</keyword>
<evidence type="ECO:0000313" key="9">
    <source>
        <dbReference type="EMBL" id="KAK8073509.1"/>
    </source>
</evidence>
<evidence type="ECO:0000259" key="8">
    <source>
        <dbReference type="Pfam" id="PF08031"/>
    </source>
</evidence>
<dbReference type="Pfam" id="PF08031">
    <property type="entry name" value="BBE"/>
    <property type="match status" value="1"/>
</dbReference>
<dbReference type="InterPro" id="IPR036318">
    <property type="entry name" value="FAD-bd_PCMH-like_sf"/>
</dbReference>
<comment type="cofactor">
    <cofactor evidence="1">
        <name>FAD</name>
        <dbReference type="ChEBI" id="CHEBI:57692"/>
    </cofactor>
</comment>
<dbReference type="Gene3D" id="3.30.465.10">
    <property type="match status" value="2"/>
</dbReference>
<dbReference type="Gene3D" id="3.40.462.20">
    <property type="match status" value="1"/>
</dbReference>
<dbReference type="InterPro" id="IPR012951">
    <property type="entry name" value="BBE"/>
</dbReference>
<evidence type="ECO:0008006" key="11">
    <source>
        <dbReference type="Google" id="ProtNLM"/>
    </source>
</evidence>
<keyword evidence="6" id="KW-0732">Signal</keyword>
<accession>A0ABR1VQI3</accession>
<feature type="signal peptide" evidence="6">
    <location>
        <begin position="1"/>
        <end position="17"/>
    </location>
</feature>
<dbReference type="EMBL" id="JAQQWL010000005">
    <property type="protein sequence ID" value="KAK8073509.1"/>
    <property type="molecule type" value="Genomic_DNA"/>
</dbReference>
<dbReference type="GeneID" id="92088880"/>
<dbReference type="InterPro" id="IPR050416">
    <property type="entry name" value="FAD-linked_Oxidoreductase"/>
</dbReference>
<dbReference type="Proteomes" id="UP001480595">
    <property type="component" value="Unassembled WGS sequence"/>
</dbReference>
<keyword evidence="10" id="KW-1185">Reference proteome</keyword>
<dbReference type="RefSeq" id="XP_066717984.1">
    <property type="nucleotide sequence ID" value="XM_066855817.1"/>
</dbReference>
<protein>
    <recommendedName>
        <fullName evidence="11">FAD-binding PCMH-type domain-containing protein</fullName>
    </recommendedName>
</protein>
<dbReference type="PANTHER" id="PTHR42973:SF39">
    <property type="entry name" value="FAD-BINDING PCMH-TYPE DOMAIN-CONTAINING PROTEIN"/>
    <property type="match status" value="1"/>
</dbReference>
<feature type="chain" id="PRO_5046026966" description="FAD-binding PCMH-type domain-containing protein" evidence="6">
    <location>
        <begin position="18"/>
        <end position="450"/>
    </location>
</feature>